<feature type="transmembrane region" description="Helical" evidence="1">
    <location>
        <begin position="47"/>
        <end position="68"/>
    </location>
</feature>
<proteinExistence type="predicted"/>
<dbReference type="EMBL" id="RCCE01000001">
    <property type="protein sequence ID" value="RLJ60505.1"/>
    <property type="molecule type" value="Genomic_DNA"/>
</dbReference>
<feature type="transmembrane region" description="Helical" evidence="1">
    <location>
        <begin position="176"/>
        <end position="197"/>
    </location>
</feature>
<protein>
    <submittedName>
        <fullName evidence="2">Uncharacterized protein</fullName>
    </submittedName>
</protein>
<sequence>MGLIIKSFTLSFGVLGRMILPLFAIVIASSIVWGLLSFATAGYADYLSGPITATFISLFGIRTALSLMGDHRRTGYDILALYSVLYGVFILVAKGGVLLLSNIVAVVYADWSLGDAISLRSFKSAEESLQFLFAFQAFSAKAIVSLVMYTIVYVVMAVPLANAARAAGQGATSVGFFSGFGRSFVPLFCIFAVVFFLQFFFNMFTFFLAIVPLFLSVISIVLFQTVPNIDLDTILRGIAASAGLLWLHSWVWTASAVALVKNDESSPQPREVSPPQETVAVDIQALRKSRQAGLR</sequence>
<organism evidence="2 3">
    <name type="scientific">Litoreibacter meonggei</name>
    <dbReference type="NCBI Taxonomy" id="1049199"/>
    <lineage>
        <taxon>Bacteria</taxon>
        <taxon>Pseudomonadati</taxon>
        <taxon>Pseudomonadota</taxon>
        <taxon>Alphaproteobacteria</taxon>
        <taxon>Rhodobacterales</taxon>
        <taxon>Roseobacteraceae</taxon>
        <taxon>Litoreibacter</taxon>
    </lineage>
</organism>
<reference evidence="2 3" key="1">
    <citation type="submission" date="2018-10" db="EMBL/GenBank/DDBJ databases">
        <title>Genomic Encyclopedia of Archaeal and Bacterial Type Strains, Phase II (KMG-II): from individual species to whole genera.</title>
        <authorList>
            <person name="Goeker M."/>
        </authorList>
    </citation>
    <scope>NUCLEOTIDE SEQUENCE [LARGE SCALE GENOMIC DNA]</scope>
    <source>
        <strain evidence="2 3">DSM 29466</strain>
    </source>
</reference>
<feature type="transmembrane region" description="Helical" evidence="1">
    <location>
        <begin position="131"/>
        <end position="156"/>
    </location>
</feature>
<name>A0A497X5J7_9RHOB</name>
<keyword evidence="3" id="KW-1185">Reference proteome</keyword>
<keyword evidence="1" id="KW-1133">Transmembrane helix</keyword>
<feature type="transmembrane region" description="Helical" evidence="1">
    <location>
        <begin position="238"/>
        <end position="260"/>
    </location>
</feature>
<keyword evidence="1" id="KW-0472">Membrane</keyword>
<evidence type="ECO:0000313" key="3">
    <source>
        <dbReference type="Proteomes" id="UP000269157"/>
    </source>
</evidence>
<evidence type="ECO:0000313" key="2">
    <source>
        <dbReference type="EMBL" id="RLJ60505.1"/>
    </source>
</evidence>
<feature type="transmembrane region" description="Helical" evidence="1">
    <location>
        <begin position="204"/>
        <end position="226"/>
    </location>
</feature>
<feature type="transmembrane region" description="Helical" evidence="1">
    <location>
        <begin position="12"/>
        <end position="35"/>
    </location>
</feature>
<dbReference type="Proteomes" id="UP000269157">
    <property type="component" value="Unassembled WGS sequence"/>
</dbReference>
<gene>
    <name evidence="2" type="ORF">BCF46_0706</name>
</gene>
<comment type="caution">
    <text evidence="2">The sequence shown here is derived from an EMBL/GenBank/DDBJ whole genome shotgun (WGS) entry which is preliminary data.</text>
</comment>
<accession>A0A497X5J7</accession>
<evidence type="ECO:0000256" key="1">
    <source>
        <dbReference type="SAM" id="Phobius"/>
    </source>
</evidence>
<dbReference type="AlphaFoldDB" id="A0A497X5J7"/>
<keyword evidence="1" id="KW-0812">Transmembrane</keyword>
<feature type="transmembrane region" description="Helical" evidence="1">
    <location>
        <begin position="75"/>
        <end position="93"/>
    </location>
</feature>